<protein>
    <submittedName>
        <fullName evidence="2">Uncharacterized protein</fullName>
    </submittedName>
</protein>
<name>A0A182TP00_9DIPT</name>
<evidence type="ECO:0000313" key="3">
    <source>
        <dbReference type="Proteomes" id="UP000075902"/>
    </source>
</evidence>
<feature type="transmembrane region" description="Helical" evidence="1">
    <location>
        <begin position="32"/>
        <end position="50"/>
    </location>
</feature>
<keyword evidence="1" id="KW-1133">Transmembrane helix</keyword>
<accession>A0A182TP00</accession>
<dbReference type="Proteomes" id="UP000075902">
    <property type="component" value="Unassembled WGS sequence"/>
</dbReference>
<reference evidence="2" key="2">
    <citation type="submission" date="2020-05" db="UniProtKB">
        <authorList>
            <consortium name="EnsemblMetazoa"/>
        </authorList>
    </citation>
    <scope>IDENTIFICATION</scope>
    <source>
        <strain evidence="2">CM1001059</strain>
    </source>
</reference>
<proteinExistence type="predicted"/>
<keyword evidence="3" id="KW-1185">Reference proteome</keyword>
<dbReference type="AlphaFoldDB" id="A0A182TP00"/>
<evidence type="ECO:0000313" key="2">
    <source>
        <dbReference type="EnsemblMetazoa" id="AMEC005775-PA"/>
    </source>
</evidence>
<dbReference type="EnsemblMetazoa" id="AMEC005775-RA">
    <property type="protein sequence ID" value="AMEC005775-PA"/>
    <property type="gene ID" value="AMEC005775"/>
</dbReference>
<organism evidence="2 3">
    <name type="scientific">Anopheles melas</name>
    <dbReference type="NCBI Taxonomy" id="34690"/>
    <lineage>
        <taxon>Eukaryota</taxon>
        <taxon>Metazoa</taxon>
        <taxon>Ecdysozoa</taxon>
        <taxon>Arthropoda</taxon>
        <taxon>Hexapoda</taxon>
        <taxon>Insecta</taxon>
        <taxon>Pterygota</taxon>
        <taxon>Neoptera</taxon>
        <taxon>Endopterygota</taxon>
        <taxon>Diptera</taxon>
        <taxon>Nematocera</taxon>
        <taxon>Culicoidea</taxon>
        <taxon>Culicidae</taxon>
        <taxon>Anophelinae</taxon>
        <taxon>Anopheles</taxon>
    </lineage>
</organism>
<reference evidence="3" key="1">
    <citation type="submission" date="2014-01" db="EMBL/GenBank/DDBJ databases">
        <title>The Genome Sequence of Anopheles melas CM1001059_A (V2).</title>
        <authorList>
            <consortium name="The Broad Institute Genomics Platform"/>
            <person name="Neafsey D.E."/>
            <person name="Besansky N."/>
            <person name="Howell P."/>
            <person name="Walton C."/>
            <person name="Young S.K."/>
            <person name="Zeng Q."/>
            <person name="Gargeya S."/>
            <person name="Fitzgerald M."/>
            <person name="Haas B."/>
            <person name="Abouelleil A."/>
            <person name="Allen A.W."/>
            <person name="Alvarado L."/>
            <person name="Arachchi H.M."/>
            <person name="Berlin A.M."/>
            <person name="Chapman S.B."/>
            <person name="Gainer-Dewar J."/>
            <person name="Goldberg J."/>
            <person name="Griggs A."/>
            <person name="Gujja S."/>
            <person name="Hansen M."/>
            <person name="Howarth C."/>
            <person name="Imamovic A."/>
            <person name="Ireland A."/>
            <person name="Larimer J."/>
            <person name="McCowan C."/>
            <person name="Murphy C."/>
            <person name="Pearson M."/>
            <person name="Poon T.W."/>
            <person name="Priest M."/>
            <person name="Roberts A."/>
            <person name="Saif S."/>
            <person name="Shea T."/>
            <person name="Sisk P."/>
            <person name="Sykes S."/>
            <person name="Wortman J."/>
            <person name="Nusbaum C."/>
            <person name="Birren B."/>
        </authorList>
    </citation>
    <scope>NUCLEOTIDE SEQUENCE [LARGE SCALE GENOMIC DNA]</scope>
    <source>
        <strain evidence="3">CM1001059</strain>
    </source>
</reference>
<keyword evidence="1" id="KW-0472">Membrane</keyword>
<evidence type="ECO:0000256" key="1">
    <source>
        <dbReference type="SAM" id="Phobius"/>
    </source>
</evidence>
<keyword evidence="1" id="KW-0812">Transmembrane</keyword>
<feature type="transmembrane region" description="Helical" evidence="1">
    <location>
        <begin position="70"/>
        <end position="90"/>
    </location>
</feature>
<sequence length="125" mass="13863">MTREFGCVWPLLLVRHRVRIGKLWRVMVGGRGVLRVAVQVGLVVTLRTIVSTRVAGTFVVVDIVQRSLPVATEITVTVIVVVMLMLRMFVVDHLKAEGSGALETMSLLSNHQRTLDEPFVEKVAS</sequence>
<dbReference type="VEuPathDB" id="VectorBase:AMEC005775"/>